<evidence type="ECO:0000256" key="1">
    <source>
        <dbReference type="SAM" id="MobiDB-lite"/>
    </source>
</evidence>
<dbReference type="Proteomes" id="UP001189429">
    <property type="component" value="Unassembled WGS sequence"/>
</dbReference>
<protein>
    <submittedName>
        <fullName evidence="3">Uncharacterized protein</fullName>
    </submittedName>
</protein>
<feature type="compositionally biased region" description="Low complexity" evidence="1">
    <location>
        <begin position="1099"/>
        <end position="1112"/>
    </location>
</feature>
<feature type="non-terminal residue" evidence="3">
    <location>
        <position position="1"/>
    </location>
</feature>
<feature type="non-terminal residue" evidence="3">
    <location>
        <position position="1180"/>
    </location>
</feature>
<feature type="region of interest" description="Disordered" evidence="1">
    <location>
        <begin position="1086"/>
        <end position="1112"/>
    </location>
</feature>
<gene>
    <name evidence="3" type="ORF">PCOR1329_LOCUS38472</name>
</gene>
<feature type="compositionally biased region" description="Basic and acidic residues" evidence="1">
    <location>
        <begin position="254"/>
        <end position="278"/>
    </location>
</feature>
<proteinExistence type="predicted"/>
<keyword evidence="2" id="KW-0732">Signal</keyword>
<feature type="compositionally biased region" description="Basic residues" evidence="1">
    <location>
        <begin position="235"/>
        <end position="253"/>
    </location>
</feature>
<feature type="compositionally biased region" description="Basic and acidic residues" evidence="1">
    <location>
        <begin position="1153"/>
        <end position="1180"/>
    </location>
</feature>
<feature type="compositionally biased region" description="Basic residues" evidence="1">
    <location>
        <begin position="101"/>
        <end position="110"/>
    </location>
</feature>
<organism evidence="3 4">
    <name type="scientific">Prorocentrum cordatum</name>
    <dbReference type="NCBI Taxonomy" id="2364126"/>
    <lineage>
        <taxon>Eukaryota</taxon>
        <taxon>Sar</taxon>
        <taxon>Alveolata</taxon>
        <taxon>Dinophyceae</taxon>
        <taxon>Prorocentrales</taxon>
        <taxon>Prorocentraceae</taxon>
        <taxon>Prorocentrum</taxon>
    </lineage>
</organism>
<feature type="compositionally biased region" description="Pro residues" evidence="1">
    <location>
        <begin position="186"/>
        <end position="196"/>
    </location>
</feature>
<accession>A0ABN9TGV4</accession>
<feature type="compositionally biased region" description="Gly residues" evidence="1">
    <location>
        <begin position="150"/>
        <end position="159"/>
    </location>
</feature>
<feature type="region of interest" description="Disordered" evidence="1">
    <location>
        <begin position="855"/>
        <end position="880"/>
    </location>
</feature>
<sequence length="1180" mass="123409">LPFLPLPSPLLPPPTSLLLLLLFFLLLPPRCLDHHHARGGSRMRWPAWAPTPSLWACTRGSARPRWPPASCPSAPPPPRSSWPRPRRRGGVGRRSGQVPGVRRRAGRGGLRRGLPAGRPRRSVPPPGREAVGGRRARGRRGQRGAPLALRGGGRGGRVGGRPLLGQVLGPGLHRLQPLHLCGAVEPGPPAAPPQQPAPRGLGGRLACSRRASAPAVRGGLQAHGLRARGPLGRLRAPRRAQSRRGRRSYGPRLRRLDRDQGRRVDADGRRAHPAEPRQRPPPPTRGACAAAAGGRGAGRARRLRRLIEKAKGYQAGGTGGQRNAALVTASEALQAKGTPAAQSASRKRLSASAVGEITFSPVRGSIATAALSLATSIVLAAWVCSSGVHSDGGFGCFACRAIDVAFIAAGRVRPAFVDMMSWHSASKPFVAMMRAACAFHLRGALCAVPGPESSWRQLLKMSEESKGCEAQFTEGGGLIEERLGEAALVASGVSWPAVMAAAFAAKAAVDPAARAAAALSGEKFAEAQATREVAAAAASAAAGNGGGATCAEMGRAANGVSWLGVERRARLRSGFAGVESRATARCSGRSWASFAAYVLGLKSPVPGVTAPELDIALKRMWRGAAGTGVPRRKEGGGAGCFPGRASVYVKGRGPVRPLAAAASAPRIRALACTAELIGKCKKAEHRHLLFSPFVGHMHKEGGRPAMGSDGGEQPPARFAHLRGPRPRAGQGGGSRSVRFQAPRGSAVQTWGPRDGAPSAMETSTDARAKKASVNALAQKASASAGAPKTSAGVFATQASPSASAATPGMSRDAPRGRTWQWRRKLAMATRAELTDHDALARTPHCAPPLRNHAYASRRGRRERPPAWAPPVEGGAGARAGSPEAELTRAGICQCPLPAESVRAIGLLRRAFEGLDLEGLFALPHGAAVTVAPVARADEATEAPTEGRCGRGAADGESLRFVLTLSRPTQSMRWLCAGDSRALDAFERVAAPEVRRRLAAVAGCEVEVNAGCFIIVRDGVAHEECAPHYDFFSQAIPRGTAFTLMTPLSEQHPAHVGGLEFWPWAGPGLPHKSSDEAYRLCVGRLGKEPKARRPPPCPAGSPTGPAARGRRAAGAGVRLPVWLRGDTRGVAPRGAAPAAPGELRVRAHRALGARPREVRWRGEVPPREGAASRDDGAKDPP</sequence>
<reference evidence="3" key="1">
    <citation type="submission" date="2023-10" db="EMBL/GenBank/DDBJ databases">
        <authorList>
            <person name="Chen Y."/>
            <person name="Shah S."/>
            <person name="Dougan E. K."/>
            <person name="Thang M."/>
            <person name="Chan C."/>
        </authorList>
    </citation>
    <scope>NUCLEOTIDE SEQUENCE [LARGE SCALE GENOMIC DNA]</scope>
</reference>
<feature type="region of interest" description="Disordered" evidence="1">
    <location>
        <begin position="183"/>
        <end position="300"/>
    </location>
</feature>
<feature type="region of interest" description="Disordered" evidence="1">
    <location>
        <begin position="59"/>
        <end position="162"/>
    </location>
</feature>
<comment type="caution">
    <text evidence="3">The sequence shown here is derived from an EMBL/GenBank/DDBJ whole genome shotgun (WGS) entry which is preliminary data.</text>
</comment>
<feature type="signal peptide" evidence="2">
    <location>
        <begin position="1"/>
        <end position="33"/>
    </location>
</feature>
<feature type="region of interest" description="Disordered" evidence="1">
    <location>
        <begin position="1152"/>
        <end position="1180"/>
    </location>
</feature>
<keyword evidence="4" id="KW-1185">Reference proteome</keyword>
<name>A0ABN9TGV4_9DINO</name>
<dbReference type="EMBL" id="CAUYUJ010014659">
    <property type="protein sequence ID" value="CAK0844378.1"/>
    <property type="molecule type" value="Genomic_DNA"/>
</dbReference>
<feature type="region of interest" description="Disordered" evidence="1">
    <location>
        <begin position="699"/>
        <end position="771"/>
    </location>
</feature>
<feature type="chain" id="PRO_5046452251" evidence="2">
    <location>
        <begin position="34"/>
        <end position="1180"/>
    </location>
</feature>
<evidence type="ECO:0000256" key="2">
    <source>
        <dbReference type="SAM" id="SignalP"/>
    </source>
</evidence>
<evidence type="ECO:0000313" key="3">
    <source>
        <dbReference type="EMBL" id="CAK0844378.1"/>
    </source>
</evidence>
<evidence type="ECO:0000313" key="4">
    <source>
        <dbReference type="Proteomes" id="UP001189429"/>
    </source>
</evidence>
<feature type="compositionally biased region" description="Pro residues" evidence="1">
    <location>
        <begin position="65"/>
        <end position="80"/>
    </location>
</feature>